<dbReference type="AlphaFoldDB" id="A0A9D2KEM3"/>
<evidence type="ECO:0008006" key="4">
    <source>
        <dbReference type="Google" id="ProtNLM"/>
    </source>
</evidence>
<feature type="signal peptide" evidence="1">
    <location>
        <begin position="1"/>
        <end position="30"/>
    </location>
</feature>
<comment type="caution">
    <text evidence="2">The sequence shown here is derived from an EMBL/GenBank/DDBJ whole genome shotgun (WGS) entry which is preliminary data.</text>
</comment>
<dbReference type="Proteomes" id="UP000824221">
    <property type="component" value="Unassembled WGS sequence"/>
</dbReference>
<dbReference type="PROSITE" id="PS51257">
    <property type="entry name" value="PROKAR_LIPOPROTEIN"/>
    <property type="match status" value="1"/>
</dbReference>
<keyword evidence="1" id="KW-0732">Signal</keyword>
<evidence type="ECO:0000313" key="2">
    <source>
        <dbReference type="EMBL" id="HJA02714.1"/>
    </source>
</evidence>
<protein>
    <recommendedName>
        <fullName evidence="4">Glycoside hydrolase family 42 N-terminal domain-containing protein</fullName>
    </recommendedName>
</protein>
<dbReference type="Gene3D" id="3.20.20.80">
    <property type="entry name" value="Glycosidases"/>
    <property type="match status" value="1"/>
</dbReference>
<evidence type="ECO:0000256" key="1">
    <source>
        <dbReference type="SAM" id="SignalP"/>
    </source>
</evidence>
<dbReference type="EMBL" id="DXAJ01000076">
    <property type="protein sequence ID" value="HJA02714.1"/>
    <property type="molecule type" value="Genomic_DNA"/>
</dbReference>
<proteinExistence type="predicted"/>
<evidence type="ECO:0000313" key="3">
    <source>
        <dbReference type="Proteomes" id="UP000824221"/>
    </source>
</evidence>
<dbReference type="InterPro" id="IPR017853">
    <property type="entry name" value="GH"/>
</dbReference>
<reference evidence="2" key="1">
    <citation type="journal article" date="2021" name="PeerJ">
        <title>Extensive microbial diversity within the chicken gut microbiome revealed by metagenomics and culture.</title>
        <authorList>
            <person name="Gilroy R."/>
            <person name="Ravi A."/>
            <person name="Getino M."/>
            <person name="Pursley I."/>
            <person name="Horton D.L."/>
            <person name="Alikhan N.F."/>
            <person name="Baker D."/>
            <person name="Gharbi K."/>
            <person name="Hall N."/>
            <person name="Watson M."/>
            <person name="Adriaenssens E.M."/>
            <person name="Foster-Nyarko E."/>
            <person name="Jarju S."/>
            <person name="Secka A."/>
            <person name="Antonio M."/>
            <person name="Oren A."/>
            <person name="Chaudhuri R.R."/>
            <person name="La Ragione R."/>
            <person name="Hildebrand F."/>
            <person name="Pallen M.J."/>
        </authorList>
    </citation>
    <scope>NUCLEOTIDE SEQUENCE</scope>
    <source>
        <strain evidence="2">CHK156-179</strain>
    </source>
</reference>
<organism evidence="2 3">
    <name type="scientific">Candidatus Gallimonas gallistercoris</name>
    <dbReference type="NCBI Taxonomy" id="2838602"/>
    <lineage>
        <taxon>Bacteria</taxon>
        <taxon>Bacillati</taxon>
        <taxon>Bacillota</taxon>
        <taxon>Clostridia</taxon>
        <taxon>Candidatus Gallimonas</taxon>
    </lineage>
</organism>
<sequence>MRKLTVWLLSLCVTVSAVLAVSGCSGQAMSTEGEIYPTYADDKEMMIGGWDSPIPTKENYQAVKDMGLTHIFLDQVYAKMDSPQYEEILSWCEELGLKVLLMSGSNLGTNSMAGWTEADWELLYERAASPAADMICYWDEPYVENFGEVKELVARHNAEYGSSADAPTFYVTFNPSAHVNSSGETIPYDEYANRLWEEAISELEGKKFLSTDVYPLISGSGSTSVLSTWLPTLESMASLASKNDADFHMFIQSYWDVKGGNGARRRVNEEDLSYQVYTCMAFGITGFSYFTYTESFLSDQMTGGCVTRDDCTPTELYGWAQELNAEIRKFDNVYLSFDWQGVYPVVGSENESGFVPAYDLLESPLTSLSSASAVTATQDTLIGQFADEDGNDGLIVTNYSDPASGLTDKVSLTFRDANRALVYRNGERTVYVLKDGVLDLTLGSGEGVFVIPVKI</sequence>
<gene>
    <name evidence="2" type="ORF">H9797_04965</name>
</gene>
<dbReference type="SUPFAM" id="SSF51445">
    <property type="entry name" value="(Trans)glycosidases"/>
    <property type="match status" value="1"/>
</dbReference>
<feature type="chain" id="PRO_5038723442" description="Glycoside hydrolase family 42 N-terminal domain-containing protein" evidence="1">
    <location>
        <begin position="31"/>
        <end position="455"/>
    </location>
</feature>
<name>A0A9D2KEM3_9FIRM</name>
<accession>A0A9D2KEM3</accession>
<reference evidence="2" key="2">
    <citation type="submission" date="2021-04" db="EMBL/GenBank/DDBJ databases">
        <authorList>
            <person name="Gilroy R."/>
        </authorList>
    </citation>
    <scope>NUCLEOTIDE SEQUENCE</scope>
    <source>
        <strain evidence="2">CHK156-179</strain>
    </source>
</reference>